<keyword evidence="1" id="KW-0812">Transmembrane</keyword>
<keyword evidence="1" id="KW-0472">Membrane</keyword>
<evidence type="ECO:0000256" key="1">
    <source>
        <dbReference type="SAM" id="Phobius"/>
    </source>
</evidence>
<dbReference type="EMBL" id="CAADRP010000335">
    <property type="protein sequence ID" value="VFU27034.1"/>
    <property type="molecule type" value="Genomic_DNA"/>
</dbReference>
<sequence length="102" mass="12073">MRLKLQMHQSSEGLINFAVKSEEIAICQWHCLLHRRRGCSWKPRYKKQGFCKYMSNNKRVWRFRLIKSHSGYMAIIFTGYTLMTRAVLDLQLLSLKTGFLAC</sequence>
<gene>
    <name evidence="2" type="ORF">SVIM_LOCUS78165</name>
</gene>
<proteinExistence type="predicted"/>
<accession>A0A6N2KH69</accession>
<organism evidence="2">
    <name type="scientific">Salix viminalis</name>
    <name type="common">Common osier</name>
    <name type="synonym">Basket willow</name>
    <dbReference type="NCBI Taxonomy" id="40686"/>
    <lineage>
        <taxon>Eukaryota</taxon>
        <taxon>Viridiplantae</taxon>
        <taxon>Streptophyta</taxon>
        <taxon>Embryophyta</taxon>
        <taxon>Tracheophyta</taxon>
        <taxon>Spermatophyta</taxon>
        <taxon>Magnoliopsida</taxon>
        <taxon>eudicotyledons</taxon>
        <taxon>Gunneridae</taxon>
        <taxon>Pentapetalae</taxon>
        <taxon>rosids</taxon>
        <taxon>fabids</taxon>
        <taxon>Malpighiales</taxon>
        <taxon>Salicaceae</taxon>
        <taxon>Saliceae</taxon>
        <taxon>Salix</taxon>
    </lineage>
</organism>
<dbReference type="AlphaFoldDB" id="A0A6N2KH69"/>
<evidence type="ECO:0000313" key="2">
    <source>
        <dbReference type="EMBL" id="VFU27034.1"/>
    </source>
</evidence>
<keyword evidence="1" id="KW-1133">Transmembrane helix</keyword>
<reference evidence="2" key="1">
    <citation type="submission" date="2019-03" db="EMBL/GenBank/DDBJ databases">
        <authorList>
            <person name="Mank J."/>
            <person name="Almeida P."/>
        </authorList>
    </citation>
    <scope>NUCLEOTIDE SEQUENCE</scope>
    <source>
        <strain evidence="2">78183</strain>
    </source>
</reference>
<name>A0A6N2KH69_SALVM</name>
<feature type="transmembrane region" description="Helical" evidence="1">
    <location>
        <begin position="71"/>
        <end position="88"/>
    </location>
</feature>
<protein>
    <submittedName>
        <fullName evidence="2">Uncharacterized protein</fullName>
    </submittedName>
</protein>